<evidence type="ECO:0000313" key="2">
    <source>
        <dbReference type="Proteomes" id="UP000276133"/>
    </source>
</evidence>
<protein>
    <submittedName>
        <fullName evidence="1">Uncharacterized protein</fullName>
    </submittedName>
</protein>
<name>A0A3M7P9P6_BRAPC</name>
<dbReference type="AlphaFoldDB" id="A0A3M7P9P6"/>
<keyword evidence="2" id="KW-1185">Reference proteome</keyword>
<evidence type="ECO:0000313" key="1">
    <source>
        <dbReference type="EMBL" id="RMZ95434.1"/>
    </source>
</evidence>
<dbReference type="Proteomes" id="UP000276133">
    <property type="component" value="Unassembled WGS sequence"/>
</dbReference>
<comment type="caution">
    <text evidence="1">The sequence shown here is derived from an EMBL/GenBank/DDBJ whole genome shotgun (WGS) entry which is preliminary data.</text>
</comment>
<proteinExistence type="predicted"/>
<gene>
    <name evidence="1" type="ORF">BpHYR1_039224</name>
</gene>
<dbReference type="EMBL" id="REGN01012437">
    <property type="protein sequence ID" value="RMZ95434.1"/>
    <property type="molecule type" value="Genomic_DNA"/>
</dbReference>
<organism evidence="1 2">
    <name type="scientific">Brachionus plicatilis</name>
    <name type="common">Marine rotifer</name>
    <name type="synonym">Brachionus muelleri</name>
    <dbReference type="NCBI Taxonomy" id="10195"/>
    <lineage>
        <taxon>Eukaryota</taxon>
        <taxon>Metazoa</taxon>
        <taxon>Spiralia</taxon>
        <taxon>Gnathifera</taxon>
        <taxon>Rotifera</taxon>
        <taxon>Eurotatoria</taxon>
        <taxon>Monogononta</taxon>
        <taxon>Pseudotrocha</taxon>
        <taxon>Ploima</taxon>
        <taxon>Brachionidae</taxon>
        <taxon>Brachionus</taxon>
    </lineage>
</organism>
<reference evidence="1 2" key="1">
    <citation type="journal article" date="2018" name="Sci. Rep.">
        <title>Genomic signatures of local adaptation to the degree of environmental predictability in rotifers.</title>
        <authorList>
            <person name="Franch-Gras L."/>
            <person name="Hahn C."/>
            <person name="Garcia-Roger E.M."/>
            <person name="Carmona M.J."/>
            <person name="Serra M."/>
            <person name="Gomez A."/>
        </authorList>
    </citation>
    <scope>NUCLEOTIDE SEQUENCE [LARGE SCALE GENOMIC DNA]</scope>
    <source>
        <strain evidence="1">HYR1</strain>
    </source>
</reference>
<accession>A0A3M7P9P6</accession>
<sequence>MEIGQPQHSSVSDKKKHRDFLNTRYFVGNTTFNTGMKTLLDMLCLIMVHYQINIKLIFLSLKIESVESVWIESVVVFEKGKKKKKSNEHN</sequence>